<reference evidence="2 3" key="1">
    <citation type="submission" date="2020-02" db="EMBL/GenBank/DDBJ databases">
        <title>Whole-genome analyses of novel actinobacteria.</title>
        <authorList>
            <person name="Sahin N."/>
            <person name="Tatar D."/>
        </authorList>
    </citation>
    <scope>NUCLEOTIDE SEQUENCE [LARGE SCALE GENOMIC DNA]</scope>
    <source>
        <strain evidence="2 3">SB3404</strain>
    </source>
</reference>
<feature type="non-terminal residue" evidence="2">
    <location>
        <position position="65"/>
    </location>
</feature>
<sequence>MNTLHSTATSAVLHTRLHVPSVPAPSARSGEKSGAALSGRGCARGTGRKRPPHIAVVEGLRGEPL</sequence>
<evidence type="ECO:0000256" key="1">
    <source>
        <dbReference type="SAM" id="MobiDB-lite"/>
    </source>
</evidence>
<gene>
    <name evidence="2" type="ORF">G5C65_07980</name>
</gene>
<protein>
    <submittedName>
        <fullName evidence="2">SigE family RNA polymerase sigma factor</fullName>
    </submittedName>
</protein>
<keyword evidence="3" id="KW-1185">Reference proteome</keyword>
<proteinExistence type="predicted"/>
<comment type="caution">
    <text evidence="2">The sequence shown here is derived from an EMBL/GenBank/DDBJ whole genome shotgun (WGS) entry which is preliminary data.</text>
</comment>
<name>A0A6G4WTW8_9ACTN</name>
<accession>A0A6G4WTW8</accession>
<evidence type="ECO:0000313" key="2">
    <source>
        <dbReference type="EMBL" id="NGO68292.1"/>
    </source>
</evidence>
<dbReference type="AlphaFoldDB" id="A0A6G4WTW8"/>
<feature type="compositionally biased region" description="Polar residues" evidence="1">
    <location>
        <begin position="1"/>
        <end position="12"/>
    </location>
</feature>
<dbReference type="EMBL" id="JAAKZZ010000051">
    <property type="protein sequence ID" value="NGO68292.1"/>
    <property type="molecule type" value="Genomic_DNA"/>
</dbReference>
<dbReference type="Proteomes" id="UP000477722">
    <property type="component" value="Unassembled WGS sequence"/>
</dbReference>
<evidence type="ECO:0000313" key="3">
    <source>
        <dbReference type="Proteomes" id="UP000477722"/>
    </source>
</evidence>
<feature type="region of interest" description="Disordered" evidence="1">
    <location>
        <begin position="1"/>
        <end position="65"/>
    </location>
</feature>
<organism evidence="2 3">
    <name type="scientific">Streptomyces boncukensis</name>
    <dbReference type="NCBI Taxonomy" id="2711219"/>
    <lineage>
        <taxon>Bacteria</taxon>
        <taxon>Bacillati</taxon>
        <taxon>Actinomycetota</taxon>
        <taxon>Actinomycetes</taxon>
        <taxon>Kitasatosporales</taxon>
        <taxon>Streptomycetaceae</taxon>
        <taxon>Streptomyces</taxon>
    </lineage>
</organism>